<keyword evidence="1" id="KW-0472">Membrane</keyword>
<gene>
    <name evidence="2" type="ORF">WF787_05305</name>
</gene>
<name>A0AB35XYI4_9FIRM</name>
<keyword evidence="3" id="KW-1185">Reference proteome</keyword>
<accession>A0AB35XYI4</accession>
<reference evidence="2 3" key="1">
    <citation type="submission" date="2024-03" db="EMBL/GenBank/DDBJ databases">
        <authorList>
            <person name="Plomp N."/>
            <person name="Harmsen H.J."/>
        </authorList>
    </citation>
    <scope>NUCLEOTIDE SEQUENCE [LARGE SCALE GENOMIC DNA]</scope>
    <source>
        <strain evidence="2 3">HTF-76H</strain>
    </source>
</reference>
<dbReference type="AlphaFoldDB" id="A0AB35XYI4"/>
<evidence type="ECO:0000313" key="3">
    <source>
        <dbReference type="Proteomes" id="UP001379600"/>
    </source>
</evidence>
<organism evidence="2 3">
    <name type="scientific">Faecalibacterium taiwanense</name>
    <dbReference type="NCBI Taxonomy" id="3030638"/>
    <lineage>
        <taxon>Bacteria</taxon>
        <taxon>Bacillati</taxon>
        <taxon>Bacillota</taxon>
        <taxon>Clostridia</taxon>
        <taxon>Eubacteriales</taxon>
        <taxon>Oscillospiraceae</taxon>
        <taxon>Faecalibacterium</taxon>
    </lineage>
</organism>
<protein>
    <submittedName>
        <fullName evidence="2">Uncharacterized protein</fullName>
    </submittedName>
</protein>
<comment type="caution">
    <text evidence="2">The sequence shown here is derived from an EMBL/GenBank/DDBJ whole genome shotgun (WGS) entry which is preliminary data.</text>
</comment>
<keyword evidence="1" id="KW-0812">Transmembrane</keyword>
<dbReference type="EMBL" id="JBBFKC010000004">
    <property type="protein sequence ID" value="MEJ3690646.1"/>
    <property type="molecule type" value="Genomic_DNA"/>
</dbReference>
<dbReference type="Proteomes" id="UP001379600">
    <property type="component" value="Unassembled WGS sequence"/>
</dbReference>
<dbReference type="RefSeq" id="WP_337678997.1">
    <property type="nucleotide sequence ID" value="NZ_JBBFKB010000102.1"/>
</dbReference>
<dbReference type="PROSITE" id="PS51257">
    <property type="entry name" value="PROKAR_LIPOPROTEIN"/>
    <property type="match status" value="1"/>
</dbReference>
<sequence>MRLKPGVLQWAAVACFCVGLIYALGLEGGAQIGQPITDGEFITAMVLILTSIALGRLSFALEDRQQRSRYGKINRTHARNTEYPALPEHSSRRDA</sequence>
<feature type="transmembrane region" description="Helical" evidence="1">
    <location>
        <begin position="41"/>
        <end position="59"/>
    </location>
</feature>
<evidence type="ECO:0000313" key="2">
    <source>
        <dbReference type="EMBL" id="MEJ3690646.1"/>
    </source>
</evidence>
<proteinExistence type="predicted"/>
<keyword evidence="1" id="KW-1133">Transmembrane helix</keyword>
<evidence type="ECO:0000256" key="1">
    <source>
        <dbReference type="SAM" id="Phobius"/>
    </source>
</evidence>